<proteinExistence type="predicted"/>
<keyword evidence="2" id="KW-1185">Reference proteome</keyword>
<evidence type="ECO:0000313" key="2">
    <source>
        <dbReference type="Proteomes" id="UP000829354"/>
    </source>
</evidence>
<dbReference type="SUPFAM" id="SSF52540">
    <property type="entry name" value="P-loop containing nucleoside triphosphate hydrolases"/>
    <property type="match status" value="1"/>
</dbReference>
<dbReference type="EMBL" id="CP092622">
    <property type="protein sequence ID" value="UMM25018.1"/>
    <property type="molecule type" value="Genomic_DNA"/>
</dbReference>
<reference evidence="1 2" key="1">
    <citation type="submission" date="2022-04" db="EMBL/GenBank/DDBJ databases">
        <title>Chromosome-level reference genomes for two strains of Caenorhabditis briggsae: an improved platform for comparative genomics.</title>
        <authorList>
            <person name="Stevens L."/>
            <person name="Andersen E."/>
        </authorList>
    </citation>
    <scope>NUCLEOTIDE SEQUENCE [LARGE SCALE GENOMIC DNA]</scope>
    <source>
        <strain evidence="1">VX34</strain>
        <tissue evidence="1">Whole-organism</tissue>
    </source>
</reference>
<dbReference type="AlphaFoldDB" id="A0AAE9EPD0"/>
<organism evidence="1 2">
    <name type="scientific">Caenorhabditis briggsae</name>
    <dbReference type="NCBI Taxonomy" id="6238"/>
    <lineage>
        <taxon>Eukaryota</taxon>
        <taxon>Metazoa</taxon>
        <taxon>Ecdysozoa</taxon>
        <taxon>Nematoda</taxon>
        <taxon>Chromadorea</taxon>
        <taxon>Rhabditida</taxon>
        <taxon>Rhabditina</taxon>
        <taxon>Rhabditomorpha</taxon>
        <taxon>Rhabditoidea</taxon>
        <taxon>Rhabditidae</taxon>
        <taxon>Peloderinae</taxon>
        <taxon>Caenorhabditis</taxon>
    </lineage>
</organism>
<sequence>MLSNFLSIYIFHATSDPLEPNIVNNHPDWKEIRKILTKEGTFAVRRYDVASAWDLLISSEKQYNETSIGNVLLAGMAQAAAEANRGKVRIHDAGHYDEVYDKCEDQPHTLSRAQSNCYATAIGRPLSPEQIQICYASSYILRTRLFPTLIVIDESTMVQPSELTTFTSKMRREEVPVEIRYFLFGDMKQLEPYNTIKTLVPVLKSPNQLLLDSGFLPSRLTRVYRSHPELVKILSTVFYSGRLTPGRSPEEDYIQCHLPHDIFPGRNLALHFQFNNHKSRRVVQSRANRGEIQEISSINATEADSCHKLAQKRSGRHQIEDVLNRIVTFKETWVTKKNQWILVIANRQNASQLEYTVPRNTPSDRNHWTLQQEQEHLRREEEDALESRITFKNMLNQH</sequence>
<gene>
    <name evidence="1" type="ORF">L5515_004997</name>
</gene>
<accession>A0AAE9EPD0</accession>
<dbReference type="Proteomes" id="UP000829354">
    <property type="component" value="Chromosome III"/>
</dbReference>
<name>A0AAE9EPD0_CAEBR</name>
<evidence type="ECO:0000313" key="1">
    <source>
        <dbReference type="EMBL" id="UMM25018.1"/>
    </source>
</evidence>
<dbReference type="Gene3D" id="3.40.50.300">
    <property type="entry name" value="P-loop containing nucleotide triphosphate hydrolases"/>
    <property type="match status" value="1"/>
</dbReference>
<dbReference type="InterPro" id="IPR027417">
    <property type="entry name" value="P-loop_NTPase"/>
</dbReference>
<protein>
    <submittedName>
        <fullName evidence="1">Uncharacterized protein</fullName>
    </submittedName>
</protein>